<keyword evidence="10" id="KW-0449">Lipoprotein</keyword>
<evidence type="ECO:0000259" key="13">
    <source>
        <dbReference type="PROSITE" id="PS51677"/>
    </source>
</evidence>
<keyword evidence="3" id="KW-1003">Cell membrane</keyword>
<dbReference type="PANTHER" id="PTHR46471">
    <property type="entry name" value="CHITIN DEACETYLASE"/>
    <property type="match status" value="1"/>
</dbReference>
<protein>
    <submittedName>
        <fullName evidence="14">Putative effector protein/Carbohydrate esterase family 4 protein</fullName>
    </submittedName>
</protein>
<evidence type="ECO:0000256" key="2">
    <source>
        <dbReference type="ARBA" id="ARBA00004609"/>
    </source>
</evidence>
<evidence type="ECO:0000256" key="6">
    <source>
        <dbReference type="ARBA" id="ARBA00022729"/>
    </source>
</evidence>
<evidence type="ECO:0000256" key="11">
    <source>
        <dbReference type="ARBA" id="ARBA00023316"/>
    </source>
</evidence>
<dbReference type="OrthoDB" id="2125469at2759"/>
<evidence type="ECO:0000256" key="9">
    <source>
        <dbReference type="ARBA" id="ARBA00023277"/>
    </source>
</evidence>
<comment type="cofactor">
    <cofactor evidence="1">
        <name>Co(2+)</name>
        <dbReference type="ChEBI" id="CHEBI:48828"/>
    </cofactor>
</comment>
<evidence type="ECO:0000313" key="15">
    <source>
        <dbReference type="Proteomes" id="UP000383932"/>
    </source>
</evidence>
<dbReference type="GO" id="GO:0071555">
    <property type="term" value="P:cell wall organization"/>
    <property type="evidence" value="ECO:0007669"/>
    <property type="project" value="UniProtKB-KW"/>
</dbReference>
<dbReference type="EMBL" id="SSOP01000243">
    <property type="protein sequence ID" value="KAB5589662.1"/>
    <property type="molecule type" value="Genomic_DNA"/>
</dbReference>
<dbReference type="GO" id="GO:0005975">
    <property type="term" value="P:carbohydrate metabolic process"/>
    <property type="evidence" value="ECO:0007669"/>
    <property type="project" value="InterPro"/>
</dbReference>
<keyword evidence="8" id="KW-0472">Membrane</keyword>
<dbReference type="Proteomes" id="UP000383932">
    <property type="component" value="Unassembled WGS sequence"/>
</dbReference>
<dbReference type="PROSITE" id="PS51677">
    <property type="entry name" value="NODB"/>
    <property type="match status" value="1"/>
</dbReference>
<keyword evidence="4" id="KW-0325">Glycoprotein</keyword>
<feature type="domain" description="NodB homology" evidence="13">
    <location>
        <begin position="45"/>
        <end position="230"/>
    </location>
</feature>
<evidence type="ECO:0000256" key="1">
    <source>
        <dbReference type="ARBA" id="ARBA00001941"/>
    </source>
</evidence>
<gene>
    <name evidence="14" type="ORF">CTheo_6901</name>
</gene>
<dbReference type="GO" id="GO:0016810">
    <property type="term" value="F:hydrolase activity, acting on carbon-nitrogen (but not peptide) bonds"/>
    <property type="evidence" value="ECO:0007669"/>
    <property type="project" value="InterPro"/>
</dbReference>
<reference evidence="14 15" key="1">
    <citation type="journal article" date="2019" name="Fungal Biol. Biotechnol.">
        <title>Draft genome sequence of fastidious pathogen Ceratobasidium theobromae, which causes vascular-streak dieback in Theobroma cacao.</title>
        <authorList>
            <person name="Ali S.S."/>
            <person name="Asman A."/>
            <person name="Shao J."/>
            <person name="Firmansyah A.P."/>
            <person name="Susilo A.W."/>
            <person name="Rosmana A."/>
            <person name="McMahon P."/>
            <person name="Junaid M."/>
            <person name="Guest D."/>
            <person name="Kheng T.Y."/>
            <person name="Meinhardt L.W."/>
            <person name="Bailey B.A."/>
        </authorList>
    </citation>
    <scope>NUCLEOTIDE SEQUENCE [LARGE SCALE GENOMIC DNA]</scope>
    <source>
        <strain evidence="14 15">CT2</strain>
    </source>
</reference>
<dbReference type="GO" id="GO:0005886">
    <property type="term" value="C:plasma membrane"/>
    <property type="evidence" value="ECO:0007669"/>
    <property type="project" value="UniProtKB-SubCell"/>
</dbReference>
<comment type="caution">
    <text evidence="14">The sequence shown here is derived from an EMBL/GenBank/DDBJ whole genome shotgun (WGS) entry which is preliminary data.</text>
</comment>
<keyword evidence="5" id="KW-0479">Metal-binding</keyword>
<keyword evidence="15" id="KW-1185">Reference proteome</keyword>
<dbReference type="InterPro" id="IPR002509">
    <property type="entry name" value="NODB_dom"/>
</dbReference>
<evidence type="ECO:0000256" key="10">
    <source>
        <dbReference type="ARBA" id="ARBA00023288"/>
    </source>
</evidence>
<evidence type="ECO:0000256" key="8">
    <source>
        <dbReference type="ARBA" id="ARBA00023136"/>
    </source>
</evidence>
<evidence type="ECO:0000256" key="4">
    <source>
        <dbReference type="ARBA" id="ARBA00022622"/>
    </source>
</evidence>
<name>A0A5N5QD41_9AGAM</name>
<keyword evidence="4" id="KW-0336">GPI-anchor</keyword>
<dbReference type="GO" id="GO:0046872">
    <property type="term" value="F:metal ion binding"/>
    <property type="evidence" value="ECO:0007669"/>
    <property type="project" value="UniProtKB-KW"/>
</dbReference>
<keyword evidence="6 12" id="KW-0732">Signal</keyword>
<keyword evidence="9" id="KW-0119">Carbohydrate metabolism</keyword>
<dbReference type="SUPFAM" id="SSF88713">
    <property type="entry name" value="Glycoside hydrolase/deacetylase"/>
    <property type="match status" value="1"/>
</dbReference>
<dbReference type="InterPro" id="IPR011330">
    <property type="entry name" value="Glyco_hydro/deAcase_b/a-brl"/>
</dbReference>
<evidence type="ECO:0000313" key="14">
    <source>
        <dbReference type="EMBL" id="KAB5589662.1"/>
    </source>
</evidence>
<keyword evidence="7" id="KW-0378">Hydrolase</keyword>
<evidence type="ECO:0000256" key="5">
    <source>
        <dbReference type="ARBA" id="ARBA00022723"/>
    </source>
</evidence>
<dbReference type="Pfam" id="PF01522">
    <property type="entry name" value="Polysacc_deac_1"/>
    <property type="match status" value="1"/>
</dbReference>
<evidence type="ECO:0000256" key="3">
    <source>
        <dbReference type="ARBA" id="ARBA00022475"/>
    </source>
</evidence>
<dbReference type="GO" id="GO:0098552">
    <property type="term" value="C:side of membrane"/>
    <property type="evidence" value="ECO:0007669"/>
    <property type="project" value="UniProtKB-KW"/>
</dbReference>
<dbReference type="CDD" id="cd10951">
    <property type="entry name" value="CE4_ClCDA_like"/>
    <property type="match status" value="1"/>
</dbReference>
<organism evidence="14 15">
    <name type="scientific">Ceratobasidium theobromae</name>
    <dbReference type="NCBI Taxonomy" id="1582974"/>
    <lineage>
        <taxon>Eukaryota</taxon>
        <taxon>Fungi</taxon>
        <taxon>Dikarya</taxon>
        <taxon>Basidiomycota</taxon>
        <taxon>Agaricomycotina</taxon>
        <taxon>Agaricomycetes</taxon>
        <taxon>Cantharellales</taxon>
        <taxon>Ceratobasidiaceae</taxon>
        <taxon>Ceratobasidium</taxon>
    </lineage>
</organism>
<dbReference type="Gene3D" id="3.20.20.370">
    <property type="entry name" value="Glycoside hydrolase/deacetylase"/>
    <property type="match status" value="1"/>
</dbReference>
<keyword evidence="11" id="KW-0961">Cell wall biogenesis/degradation</keyword>
<evidence type="ECO:0000256" key="7">
    <source>
        <dbReference type="ARBA" id="ARBA00022801"/>
    </source>
</evidence>
<proteinExistence type="predicted"/>
<comment type="subcellular location">
    <subcellularLocation>
        <location evidence="2">Cell membrane</location>
        <topology evidence="2">Lipid-anchor</topology>
        <topology evidence="2">GPI-anchor</topology>
    </subcellularLocation>
</comment>
<sequence length="256" mass="28189">MPCTSHLLAFAAALCGVVHASTNATSSNLHGRALARVITKCTKSNTVAITFDDGPHYWTTNLVDMLNNNDAKATFFFNGDNYGCIYDSDNAQRVKYAYDQGHQVASHTWAHDHLTQISEDDLRSQFTRTNTAIKKITGAVPAFVRPPYGEYNDLVRQVASDNGQSLVIWDFDSGDSVGVSAADSKKKYKQLLDSHPNAILTLNHETYESTVNNVIPYAIQQIKAKGYRMVTVAECVGASPYKSRGNPSRRDSSWAC</sequence>
<evidence type="ECO:0000256" key="12">
    <source>
        <dbReference type="SAM" id="SignalP"/>
    </source>
</evidence>
<feature type="chain" id="PRO_5024276694" evidence="12">
    <location>
        <begin position="21"/>
        <end position="256"/>
    </location>
</feature>
<dbReference type="PANTHER" id="PTHR46471:SF2">
    <property type="entry name" value="CHITIN DEACETYLASE-RELATED"/>
    <property type="match status" value="1"/>
</dbReference>
<accession>A0A5N5QD41</accession>
<feature type="signal peptide" evidence="12">
    <location>
        <begin position="1"/>
        <end position="20"/>
    </location>
</feature>
<dbReference type="AlphaFoldDB" id="A0A5N5QD41"/>